<evidence type="ECO:0000313" key="2">
    <source>
        <dbReference type="EMBL" id="CAD2096559.1"/>
    </source>
</evidence>
<dbReference type="AlphaFoldDB" id="A0A6V7SCY5"/>
<evidence type="ECO:0000313" key="3">
    <source>
        <dbReference type="Proteomes" id="UP000515268"/>
    </source>
</evidence>
<feature type="compositionally biased region" description="Acidic residues" evidence="1">
    <location>
        <begin position="125"/>
        <end position="138"/>
    </location>
</feature>
<reference evidence="2 3" key="1">
    <citation type="submission" date="2020-08" db="EMBL/GenBank/DDBJ databases">
        <authorList>
            <person name="Ramaprasad A."/>
        </authorList>
    </citation>
    <scope>NUCLEOTIDE SEQUENCE [LARGE SCALE GENOMIC DNA]</scope>
</reference>
<dbReference type="Proteomes" id="UP000515268">
    <property type="component" value="Chromosome PVPCR_02"/>
</dbReference>
<dbReference type="Pfam" id="PF07418">
    <property type="entry name" value="PCEMA1"/>
    <property type="match status" value="1"/>
</dbReference>
<accession>A0A6V7SCY5</accession>
<dbReference type="InterPro" id="IPR010882">
    <property type="entry name" value="PCEMA1"/>
</dbReference>
<dbReference type="VEuPathDB" id="PlasmoDB:PVPCR_0201690"/>
<feature type="region of interest" description="Disordered" evidence="1">
    <location>
        <begin position="117"/>
        <end position="138"/>
    </location>
</feature>
<name>A0A6V7SCY5_PLAVN</name>
<proteinExistence type="predicted"/>
<organism evidence="2 3">
    <name type="scientific">Plasmodium vinckei petteri</name>
    <dbReference type="NCBI Taxonomy" id="138298"/>
    <lineage>
        <taxon>Eukaryota</taxon>
        <taxon>Sar</taxon>
        <taxon>Alveolata</taxon>
        <taxon>Apicomplexa</taxon>
        <taxon>Aconoidasida</taxon>
        <taxon>Haemosporida</taxon>
        <taxon>Plasmodiidae</taxon>
        <taxon>Plasmodium</taxon>
        <taxon>Plasmodium (Vinckeia)</taxon>
    </lineage>
</organism>
<gene>
    <name evidence="2" type="ORF">PVPCR_0201690</name>
</gene>
<dbReference type="EMBL" id="LR865407">
    <property type="protein sequence ID" value="CAD2096559.1"/>
    <property type="molecule type" value="Genomic_DNA"/>
</dbReference>
<sequence>MHHILGFLNTETKESYKIDEPVKGKEEFDPKLPSLNFIDEFDPITLEALKGRQSMLDEPFISETDGIIIDKVTGFSRRENNLNVHKQHRGPAPVPKIPGKPKLIAINEYADLYEEVGSYLGDRENDGEDGENQGEGEE</sequence>
<evidence type="ECO:0000256" key="1">
    <source>
        <dbReference type="SAM" id="MobiDB-lite"/>
    </source>
</evidence>
<protein>
    <submittedName>
        <fullName evidence="2">Fam-a protein</fullName>
    </submittedName>
</protein>
<keyword evidence="3" id="KW-1185">Reference proteome</keyword>